<feature type="transmembrane region" description="Helical" evidence="2">
    <location>
        <begin position="69"/>
        <end position="87"/>
    </location>
</feature>
<dbReference type="RefSeq" id="WP_328960229.1">
    <property type="nucleotide sequence ID" value="NZ_CP108090.1"/>
</dbReference>
<evidence type="ECO:0000256" key="2">
    <source>
        <dbReference type="SAM" id="Phobius"/>
    </source>
</evidence>
<keyword evidence="2" id="KW-0812">Transmembrane</keyword>
<protein>
    <recommendedName>
        <fullName evidence="5">Integral membrane protein</fullName>
    </recommendedName>
</protein>
<evidence type="ECO:0000256" key="1">
    <source>
        <dbReference type="SAM" id="MobiDB-lite"/>
    </source>
</evidence>
<feature type="transmembrane region" description="Helical" evidence="2">
    <location>
        <begin position="20"/>
        <end position="48"/>
    </location>
</feature>
<feature type="region of interest" description="Disordered" evidence="1">
    <location>
        <begin position="272"/>
        <end position="296"/>
    </location>
</feature>
<evidence type="ECO:0008006" key="5">
    <source>
        <dbReference type="Google" id="ProtNLM"/>
    </source>
</evidence>
<organism evidence="3 4">
    <name type="scientific">Streptomyces virginiae</name>
    <name type="common">Streptomyces cinnamonensis</name>
    <dbReference type="NCBI Taxonomy" id="1961"/>
    <lineage>
        <taxon>Bacteria</taxon>
        <taxon>Bacillati</taxon>
        <taxon>Actinomycetota</taxon>
        <taxon>Actinomycetes</taxon>
        <taxon>Kitasatosporales</taxon>
        <taxon>Streptomycetaceae</taxon>
        <taxon>Streptomyces</taxon>
    </lineage>
</organism>
<reference evidence="3" key="1">
    <citation type="submission" date="2022-10" db="EMBL/GenBank/DDBJ databases">
        <title>The complete genomes of actinobacterial strains from the NBC collection.</title>
        <authorList>
            <person name="Joergensen T.S."/>
            <person name="Alvarez Arevalo M."/>
            <person name="Sterndorff E.B."/>
            <person name="Faurdal D."/>
            <person name="Vuksanovic O."/>
            <person name="Mourched A.-S."/>
            <person name="Charusanti P."/>
            <person name="Shaw S."/>
            <person name="Blin K."/>
            <person name="Weber T."/>
        </authorList>
    </citation>
    <scope>NUCLEOTIDE SEQUENCE</scope>
    <source>
        <strain evidence="3">NBC_00248</strain>
    </source>
</reference>
<gene>
    <name evidence="3" type="ORF">OG517_04210</name>
</gene>
<evidence type="ECO:0000313" key="3">
    <source>
        <dbReference type="EMBL" id="WUQ10697.1"/>
    </source>
</evidence>
<keyword evidence="2" id="KW-1133">Transmembrane helix</keyword>
<proteinExistence type="predicted"/>
<keyword evidence="2" id="KW-0472">Membrane</keyword>
<dbReference type="Proteomes" id="UP001432039">
    <property type="component" value="Chromosome"/>
</dbReference>
<feature type="transmembrane region" description="Helical" evidence="2">
    <location>
        <begin position="129"/>
        <end position="147"/>
    </location>
</feature>
<dbReference type="EMBL" id="CP108090">
    <property type="protein sequence ID" value="WUQ10697.1"/>
    <property type="molecule type" value="Genomic_DNA"/>
</dbReference>
<accession>A0ABZ1T4G9</accession>
<keyword evidence="4" id="KW-1185">Reference proteome</keyword>
<feature type="transmembrane region" description="Helical" evidence="2">
    <location>
        <begin position="99"/>
        <end position="120"/>
    </location>
</feature>
<name>A0ABZ1T4G9_STRVG</name>
<sequence>MSGTVAVPLAPPPRARLRSAVRLAVCAAVPWFLCLWWGTSTVPVPAALPAVLILRDDVYDAPRRGWERLVGVVVGVALTTLVLHWLPPPTASSVASLSAAASVSFLAVLACGCAGMYLMYQGGAPNQQVLVSALVIYATALPGYALARLAESAVGIAAVVLLGPLLWPPDPYRSAATGLGTYRGELDDLLGAVAAQLGAGGPPTVPGLPEDAELWLRPRSGLAAFERAARRTRLPRLYLRTPARPPDGLEERLRLAARTALTLQYFTEELRERARADGPARTDGPARPPGTVPDPALRELAPLVRATARALDAALRGADCAADLDRARELDLAHRAAHPTRHDAVLRAGLHLTHEAVAAHLSARL</sequence>
<evidence type="ECO:0000313" key="4">
    <source>
        <dbReference type="Proteomes" id="UP001432039"/>
    </source>
</evidence>